<keyword evidence="3" id="KW-1185">Reference proteome</keyword>
<keyword evidence="1" id="KW-0732">Signal</keyword>
<dbReference type="Proteomes" id="UP001187734">
    <property type="component" value="Unassembled WGS sequence"/>
</dbReference>
<reference evidence="2" key="1">
    <citation type="submission" date="2018-03" db="EMBL/GenBank/DDBJ databases">
        <authorList>
            <person name="Guldener U."/>
        </authorList>
    </citation>
    <scope>NUCLEOTIDE SEQUENCE</scope>
</reference>
<feature type="chain" id="PRO_5042175794" evidence="1">
    <location>
        <begin position="20"/>
        <end position="116"/>
    </location>
</feature>
<proteinExistence type="predicted"/>
<evidence type="ECO:0000256" key="1">
    <source>
        <dbReference type="SAM" id="SignalP"/>
    </source>
</evidence>
<name>A0AAE8SFJ5_9HYPO</name>
<comment type="caution">
    <text evidence="2">The sequence shown here is derived from an EMBL/GenBank/DDBJ whole genome shotgun (WGS) entry which is preliminary data.</text>
</comment>
<protein>
    <submittedName>
        <fullName evidence="2">Uncharacterized protein</fullName>
    </submittedName>
</protein>
<dbReference type="AlphaFoldDB" id="A0AAE8SFJ5"/>
<dbReference type="EMBL" id="ONZP01000111">
    <property type="protein sequence ID" value="SPJ73980.1"/>
    <property type="molecule type" value="Genomic_DNA"/>
</dbReference>
<accession>A0AAE8SFJ5</accession>
<feature type="signal peptide" evidence="1">
    <location>
        <begin position="1"/>
        <end position="19"/>
    </location>
</feature>
<sequence>MHFAKLLITASSAVLGSHAVGVKTYAGRDCTGSEQDVKVDGGQACNADLQRFQSYRENGFGPGNGQRIAFYAQPSCSQDSFLYDTYSNNGDYFQSKKCYNINGHSPSQYAHGMKLY</sequence>
<evidence type="ECO:0000313" key="2">
    <source>
        <dbReference type="EMBL" id="SPJ73980.1"/>
    </source>
</evidence>
<organism evidence="2 3">
    <name type="scientific">Fusarium torulosum</name>
    <dbReference type="NCBI Taxonomy" id="33205"/>
    <lineage>
        <taxon>Eukaryota</taxon>
        <taxon>Fungi</taxon>
        <taxon>Dikarya</taxon>
        <taxon>Ascomycota</taxon>
        <taxon>Pezizomycotina</taxon>
        <taxon>Sordariomycetes</taxon>
        <taxon>Hypocreomycetidae</taxon>
        <taxon>Hypocreales</taxon>
        <taxon>Nectriaceae</taxon>
        <taxon>Fusarium</taxon>
    </lineage>
</organism>
<evidence type="ECO:0000313" key="3">
    <source>
        <dbReference type="Proteomes" id="UP001187734"/>
    </source>
</evidence>
<gene>
    <name evidence="2" type="ORF">FTOL_03710</name>
</gene>